<dbReference type="EMBL" id="KN846970">
    <property type="protein sequence ID" value="KIW84513.1"/>
    <property type="molecule type" value="Genomic_DNA"/>
</dbReference>
<protein>
    <submittedName>
        <fullName evidence="1">Uncharacterized protein</fullName>
    </submittedName>
</protein>
<dbReference type="OrthoDB" id="3649348at2759"/>
<dbReference type="AlphaFoldDB" id="A0A0D2GU45"/>
<dbReference type="HOGENOM" id="CLU_1806188_0_0_1"/>
<gene>
    <name evidence="1" type="ORF">Z517_03763</name>
</gene>
<reference evidence="1 2" key="1">
    <citation type="submission" date="2015-01" db="EMBL/GenBank/DDBJ databases">
        <title>The Genome Sequence of Fonsecaea pedrosoi CBS 271.37.</title>
        <authorList>
            <consortium name="The Broad Institute Genomics Platform"/>
            <person name="Cuomo C."/>
            <person name="de Hoog S."/>
            <person name="Gorbushina A."/>
            <person name="Stielow B."/>
            <person name="Teixiera M."/>
            <person name="Abouelleil A."/>
            <person name="Chapman S.B."/>
            <person name="Priest M."/>
            <person name="Young S.K."/>
            <person name="Wortman J."/>
            <person name="Nusbaum C."/>
            <person name="Birren B."/>
        </authorList>
    </citation>
    <scope>NUCLEOTIDE SEQUENCE [LARGE SCALE GENOMIC DNA]</scope>
    <source>
        <strain evidence="1 2">CBS 271.37</strain>
    </source>
</reference>
<proteinExistence type="predicted"/>
<organism evidence="1 2">
    <name type="scientific">Fonsecaea pedrosoi CBS 271.37</name>
    <dbReference type="NCBI Taxonomy" id="1442368"/>
    <lineage>
        <taxon>Eukaryota</taxon>
        <taxon>Fungi</taxon>
        <taxon>Dikarya</taxon>
        <taxon>Ascomycota</taxon>
        <taxon>Pezizomycotina</taxon>
        <taxon>Eurotiomycetes</taxon>
        <taxon>Chaetothyriomycetidae</taxon>
        <taxon>Chaetothyriales</taxon>
        <taxon>Herpotrichiellaceae</taxon>
        <taxon>Fonsecaea</taxon>
    </lineage>
</organism>
<dbReference type="GeneID" id="25303253"/>
<evidence type="ECO:0000313" key="2">
    <source>
        <dbReference type="Proteomes" id="UP000053029"/>
    </source>
</evidence>
<dbReference type="Proteomes" id="UP000053029">
    <property type="component" value="Unassembled WGS sequence"/>
</dbReference>
<accession>A0A0D2GU45</accession>
<dbReference type="RefSeq" id="XP_013288321.1">
    <property type="nucleotide sequence ID" value="XM_013432867.1"/>
</dbReference>
<sequence length="144" mass="14988">MAPVAAVLCGKHAQLTEYMLKNLLPKIEVVHVCNSTDTAVSEIPGLLKGSVSPPSSGLGSNAEGAGRSDISLIIIGGGFSPEDFQAIKSAADSVKPLPLFCADTSKVPAGAGPPPPELIKKRMLDAIEKEEKGEGEWAPGLYMY</sequence>
<dbReference type="VEuPathDB" id="FungiDB:Z517_03763"/>
<evidence type="ECO:0000313" key="1">
    <source>
        <dbReference type="EMBL" id="KIW84513.1"/>
    </source>
</evidence>
<name>A0A0D2GU45_9EURO</name>
<keyword evidence="2" id="KW-1185">Reference proteome</keyword>